<evidence type="ECO:0000313" key="2">
    <source>
        <dbReference type="EMBL" id="KAK3758761.1"/>
    </source>
</evidence>
<sequence length="83" mass="9128">MLMLCSPKLESDKSFTAKPKQCEMTTGYLPHEALCNKFIDCSGGKGTVERCPSGTVYATDGQCTTDIHESYCSKYIYGARSRS</sequence>
<name>A0AAE1D646_9GAST</name>
<comment type="caution">
    <text evidence="2">The sequence shown here is derived from an EMBL/GenBank/DDBJ whole genome shotgun (WGS) entry which is preliminary data.</text>
</comment>
<protein>
    <recommendedName>
        <fullName evidence="1">Chitin-binding type-2 domain-containing protein</fullName>
    </recommendedName>
</protein>
<reference evidence="2" key="1">
    <citation type="journal article" date="2023" name="G3 (Bethesda)">
        <title>A reference genome for the long-term kleptoplast-retaining sea slug Elysia crispata morphotype clarki.</title>
        <authorList>
            <person name="Eastman K.E."/>
            <person name="Pendleton A.L."/>
            <person name="Shaikh M.A."/>
            <person name="Suttiyut T."/>
            <person name="Ogas R."/>
            <person name="Tomko P."/>
            <person name="Gavelis G."/>
            <person name="Widhalm J.R."/>
            <person name="Wisecaver J.H."/>
        </authorList>
    </citation>
    <scope>NUCLEOTIDE SEQUENCE</scope>
    <source>
        <strain evidence="2">ECLA1</strain>
    </source>
</reference>
<dbReference type="Proteomes" id="UP001283361">
    <property type="component" value="Unassembled WGS sequence"/>
</dbReference>
<feature type="domain" description="Chitin-binding type-2" evidence="1">
    <location>
        <begin position="19"/>
        <end position="74"/>
    </location>
</feature>
<dbReference type="InterPro" id="IPR002557">
    <property type="entry name" value="Chitin-bd_dom"/>
</dbReference>
<evidence type="ECO:0000313" key="3">
    <source>
        <dbReference type="Proteomes" id="UP001283361"/>
    </source>
</evidence>
<proteinExistence type="predicted"/>
<dbReference type="EMBL" id="JAWDGP010005214">
    <property type="protein sequence ID" value="KAK3758761.1"/>
    <property type="molecule type" value="Genomic_DNA"/>
</dbReference>
<dbReference type="SUPFAM" id="SSF57625">
    <property type="entry name" value="Invertebrate chitin-binding proteins"/>
    <property type="match status" value="1"/>
</dbReference>
<gene>
    <name evidence="2" type="ORF">RRG08_015386</name>
</gene>
<accession>A0AAE1D646</accession>
<dbReference type="Pfam" id="PF01607">
    <property type="entry name" value="CBM_14"/>
    <property type="match status" value="1"/>
</dbReference>
<dbReference type="AlphaFoldDB" id="A0AAE1D646"/>
<organism evidence="2 3">
    <name type="scientific">Elysia crispata</name>
    <name type="common">lettuce slug</name>
    <dbReference type="NCBI Taxonomy" id="231223"/>
    <lineage>
        <taxon>Eukaryota</taxon>
        <taxon>Metazoa</taxon>
        <taxon>Spiralia</taxon>
        <taxon>Lophotrochozoa</taxon>
        <taxon>Mollusca</taxon>
        <taxon>Gastropoda</taxon>
        <taxon>Heterobranchia</taxon>
        <taxon>Euthyneura</taxon>
        <taxon>Panpulmonata</taxon>
        <taxon>Sacoglossa</taxon>
        <taxon>Placobranchoidea</taxon>
        <taxon>Plakobranchidae</taxon>
        <taxon>Elysia</taxon>
    </lineage>
</organism>
<dbReference type="GO" id="GO:0008061">
    <property type="term" value="F:chitin binding"/>
    <property type="evidence" value="ECO:0007669"/>
    <property type="project" value="InterPro"/>
</dbReference>
<evidence type="ECO:0000259" key="1">
    <source>
        <dbReference type="PROSITE" id="PS50940"/>
    </source>
</evidence>
<dbReference type="GO" id="GO:0005576">
    <property type="term" value="C:extracellular region"/>
    <property type="evidence" value="ECO:0007669"/>
    <property type="project" value="InterPro"/>
</dbReference>
<dbReference type="Gene3D" id="2.170.140.10">
    <property type="entry name" value="Chitin binding domain"/>
    <property type="match status" value="1"/>
</dbReference>
<keyword evidence="3" id="KW-1185">Reference proteome</keyword>
<dbReference type="PROSITE" id="PS50940">
    <property type="entry name" value="CHIT_BIND_II"/>
    <property type="match status" value="1"/>
</dbReference>
<dbReference type="InterPro" id="IPR036508">
    <property type="entry name" value="Chitin-bd_dom_sf"/>
</dbReference>